<keyword evidence="1" id="KW-0812">Transmembrane</keyword>
<feature type="transmembrane region" description="Helical" evidence="1">
    <location>
        <begin position="161"/>
        <end position="181"/>
    </location>
</feature>
<feature type="transmembrane region" description="Helical" evidence="1">
    <location>
        <begin position="122"/>
        <end position="141"/>
    </location>
</feature>
<evidence type="ECO:0000256" key="1">
    <source>
        <dbReference type="SAM" id="Phobius"/>
    </source>
</evidence>
<dbReference type="Proteomes" id="UP000198337">
    <property type="component" value="Unassembled WGS sequence"/>
</dbReference>
<dbReference type="RefSeq" id="WP_089260397.1">
    <property type="nucleotide sequence ID" value="NZ_FZNV01000002.1"/>
</dbReference>
<dbReference type="EMBL" id="FZNV01000002">
    <property type="protein sequence ID" value="SNR46800.1"/>
    <property type="molecule type" value="Genomic_DNA"/>
</dbReference>
<organism evidence="2 3">
    <name type="scientific">Maribacter sedimenticola</name>
    <dbReference type="NCBI Taxonomy" id="228956"/>
    <lineage>
        <taxon>Bacteria</taxon>
        <taxon>Pseudomonadati</taxon>
        <taxon>Bacteroidota</taxon>
        <taxon>Flavobacteriia</taxon>
        <taxon>Flavobacteriales</taxon>
        <taxon>Flavobacteriaceae</taxon>
        <taxon>Maribacter</taxon>
    </lineage>
</organism>
<sequence length="199" mass="22994">MELEELQSAWVQMGNELERQKKLTNTIILNMTKEKYQNKFKSALTLETIGAVVCFALALLFLYKFNVLDTWYLRLCGILTIGYMVIFPILVLDALRRIKNLDLLNGSYKANLTHYLKSKNRLLRLQQIAMGIGMAGMVFILPTFSKISSGKDIFMEGLRSTQWIFLTITLVITLIFCLWGYRGYMRLTKSAQEILKELD</sequence>
<proteinExistence type="predicted"/>
<evidence type="ECO:0000313" key="2">
    <source>
        <dbReference type="EMBL" id="SNR46800.1"/>
    </source>
</evidence>
<evidence type="ECO:0008006" key="4">
    <source>
        <dbReference type="Google" id="ProtNLM"/>
    </source>
</evidence>
<keyword evidence="1" id="KW-1133">Transmembrane helix</keyword>
<name>A0ABY1SGR0_9FLAO</name>
<reference evidence="2 3" key="1">
    <citation type="submission" date="2017-06" db="EMBL/GenBank/DDBJ databases">
        <authorList>
            <person name="Varghese N."/>
            <person name="Submissions S."/>
        </authorList>
    </citation>
    <scope>NUCLEOTIDE SEQUENCE [LARGE SCALE GENOMIC DNA]</scope>
    <source>
        <strain evidence="2 3">DSM 19840</strain>
    </source>
</reference>
<protein>
    <recommendedName>
        <fullName evidence="4">DUF3278 domain-containing protein</fullName>
    </recommendedName>
</protein>
<accession>A0ABY1SGR0</accession>
<keyword evidence="1" id="KW-0472">Membrane</keyword>
<feature type="transmembrane region" description="Helical" evidence="1">
    <location>
        <begin position="43"/>
        <end position="65"/>
    </location>
</feature>
<comment type="caution">
    <text evidence="2">The sequence shown here is derived from an EMBL/GenBank/DDBJ whole genome shotgun (WGS) entry which is preliminary data.</text>
</comment>
<feature type="transmembrane region" description="Helical" evidence="1">
    <location>
        <begin position="71"/>
        <end position="92"/>
    </location>
</feature>
<gene>
    <name evidence="2" type="ORF">SAMN04488009_1975</name>
</gene>
<keyword evidence="3" id="KW-1185">Reference proteome</keyword>
<evidence type="ECO:0000313" key="3">
    <source>
        <dbReference type="Proteomes" id="UP000198337"/>
    </source>
</evidence>